<dbReference type="RefSeq" id="WP_179481785.1">
    <property type="nucleotide sequence ID" value="NZ_JACCFW010000001.1"/>
</dbReference>
<protein>
    <recommendedName>
        <fullName evidence="5">GAD-related domain-containing protein</fullName>
    </recommendedName>
</protein>
<dbReference type="InterPro" id="IPR014983">
    <property type="entry name" value="GAD-rel"/>
</dbReference>
<evidence type="ECO:0000259" key="2">
    <source>
        <dbReference type="Pfam" id="PF08906"/>
    </source>
</evidence>
<evidence type="ECO:0000313" key="4">
    <source>
        <dbReference type="Proteomes" id="UP000571817"/>
    </source>
</evidence>
<comment type="caution">
    <text evidence="3">The sequence shown here is derived from an EMBL/GenBank/DDBJ whole genome shotgun (WGS) entry which is preliminary data.</text>
</comment>
<evidence type="ECO:0000259" key="1">
    <source>
        <dbReference type="Pfam" id="PF08887"/>
    </source>
</evidence>
<feature type="domain" description="T6SS immunity protein Tdi1 C-terminal" evidence="2">
    <location>
        <begin position="150"/>
        <end position="195"/>
    </location>
</feature>
<accession>A0A853DD12</accession>
<dbReference type="Pfam" id="PF08887">
    <property type="entry name" value="GAD-like"/>
    <property type="match status" value="1"/>
</dbReference>
<evidence type="ECO:0008006" key="5">
    <source>
        <dbReference type="Google" id="ProtNLM"/>
    </source>
</evidence>
<proteinExistence type="predicted"/>
<dbReference type="Proteomes" id="UP000571817">
    <property type="component" value="Unassembled WGS sequence"/>
</dbReference>
<reference evidence="3 4" key="1">
    <citation type="submission" date="2020-07" db="EMBL/GenBank/DDBJ databases">
        <title>Sequencing the genomes of 1000 actinobacteria strains.</title>
        <authorList>
            <person name="Klenk H.-P."/>
        </authorList>
    </citation>
    <scope>NUCLEOTIDE SEQUENCE [LARGE SCALE GENOMIC DNA]</scope>
    <source>
        <strain evidence="3 4">DSM 29531</strain>
    </source>
</reference>
<name>A0A853DD12_9MICO</name>
<dbReference type="InterPro" id="IPR015002">
    <property type="entry name" value="T6SS_Tdi1_C"/>
</dbReference>
<feature type="domain" description="GAD-related" evidence="1">
    <location>
        <begin position="18"/>
        <end position="107"/>
    </location>
</feature>
<dbReference type="Pfam" id="PF08906">
    <property type="entry name" value="T6SS_Tdi1_C"/>
    <property type="match status" value="1"/>
</dbReference>
<organism evidence="3 4">
    <name type="scientific">Allobranchiibius huperziae</name>
    <dbReference type="NCBI Taxonomy" id="1874116"/>
    <lineage>
        <taxon>Bacteria</taxon>
        <taxon>Bacillati</taxon>
        <taxon>Actinomycetota</taxon>
        <taxon>Actinomycetes</taxon>
        <taxon>Micrococcales</taxon>
        <taxon>Dermacoccaceae</taxon>
        <taxon>Allobranchiibius</taxon>
    </lineage>
</organism>
<dbReference type="AlphaFoldDB" id="A0A853DD12"/>
<sequence length="203" mass="22497">MTQTSDQRASDIGAAVRRFVQAFPPGADVRVPSPQFLEYAEGRLPDALVELWRAYGLGFYGDQALAIVDPGHWVSTLQVWLGDQVASVPFAVTSFGHVYHYERVDGRDVISCLDPHFHTNTVIDGDMAAFLGEHLPGPSSHPRDLAGPHKGARQRKGELREGEIYFFTPILALGGKVHPDNLDRGDGVRHLDLIHERVGQQRR</sequence>
<keyword evidence="4" id="KW-1185">Reference proteome</keyword>
<dbReference type="EMBL" id="JACCFW010000001">
    <property type="protein sequence ID" value="NYJ75262.1"/>
    <property type="molecule type" value="Genomic_DNA"/>
</dbReference>
<evidence type="ECO:0000313" key="3">
    <source>
        <dbReference type="EMBL" id="NYJ75262.1"/>
    </source>
</evidence>
<gene>
    <name evidence="3" type="ORF">HNR15_002225</name>
</gene>